<keyword evidence="7" id="KW-0863">Zinc-finger</keyword>
<feature type="domain" description="Reverse transcriptase" evidence="11">
    <location>
        <begin position="451"/>
        <end position="630"/>
    </location>
</feature>
<dbReference type="InterPro" id="IPR001878">
    <property type="entry name" value="Znf_CCHC"/>
</dbReference>
<keyword evidence="3" id="KW-0540">Nuclease</keyword>
<dbReference type="InterPro" id="IPR050951">
    <property type="entry name" value="Retrovirus_Pol_polyprotein"/>
</dbReference>
<feature type="domain" description="CCHC-type" evidence="10">
    <location>
        <begin position="152"/>
        <end position="167"/>
    </location>
</feature>
<dbReference type="VEuPathDB" id="FungiDB:PPTG_21816"/>
<dbReference type="Gene3D" id="3.30.70.270">
    <property type="match status" value="1"/>
</dbReference>
<evidence type="ECO:0000256" key="8">
    <source>
        <dbReference type="SAM" id="Coils"/>
    </source>
</evidence>
<dbReference type="SUPFAM" id="SSF56672">
    <property type="entry name" value="DNA/RNA polymerases"/>
    <property type="match status" value="1"/>
</dbReference>
<organism evidence="12 13">
    <name type="scientific">Phytophthora nicotianae (strain INRA-310)</name>
    <name type="common">Phytophthora parasitica</name>
    <dbReference type="NCBI Taxonomy" id="761204"/>
    <lineage>
        <taxon>Eukaryota</taxon>
        <taxon>Sar</taxon>
        <taxon>Stramenopiles</taxon>
        <taxon>Oomycota</taxon>
        <taxon>Peronosporomycetes</taxon>
        <taxon>Peronosporales</taxon>
        <taxon>Peronosporaceae</taxon>
        <taxon>Phytophthora</taxon>
    </lineage>
</organism>
<dbReference type="OrthoDB" id="102286at2759"/>
<keyword evidence="5" id="KW-0378">Hydrolase</keyword>
<dbReference type="PANTHER" id="PTHR37984">
    <property type="entry name" value="PROTEIN CBG26694"/>
    <property type="match status" value="1"/>
</dbReference>
<reference evidence="13" key="1">
    <citation type="submission" date="2011-12" db="EMBL/GenBank/DDBJ databases">
        <authorList>
            <consortium name="The Broad Institute Genome Sequencing Platform"/>
            <person name="Russ C."/>
            <person name="Tyler B."/>
            <person name="Panabieres F."/>
            <person name="Shan W."/>
            <person name="Tripathy S."/>
            <person name="Grunwald N."/>
            <person name="Machado M."/>
            <person name="Young S.K."/>
            <person name="Zeng Q."/>
            <person name="Gargeya S."/>
            <person name="Fitzgerald M."/>
            <person name="Haas B."/>
            <person name="Abouelleil A."/>
            <person name="Alvarado L."/>
            <person name="Arachchi H.M."/>
            <person name="Berlin A."/>
            <person name="Chapman S.B."/>
            <person name="Gearin G."/>
            <person name="Goldberg J."/>
            <person name="Griggs A."/>
            <person name="Gujja S."/>
            <person name="Hansen M."/>
            <person name="Heiman D."/>
            <person name="Howarth C."/>
            <person name="Larimer J."/>
            <person name="Lui A."/>
            <person name="MacDonald P.J.P."/>
            <person name="McCowen C."/>
            <person name="Montmayeur A."/>
            <person name="Murphy C."/>
            <person name="Neiman D."/>
            <person name="Pearson M."/>
            <person name="Priest M."/>
            <person name="Roberts A."/>
            <person name="Saif S."/>
            <person name="Shea T."/>
            <person name="Sisk P."/>
            <person name="Stolte C."/>
            <person name="Sykes S."/>
            <person name="Wortman J."/>
            <person name="Nusbaum C."/>
            <person name="Birren B."/>
        </authorList>
    </citation>
    <scope>NUCLEOTIDE SEQUENCE [LARGE SCALE GENOMIC DNA]</scope>
    <source>
        <strain evidence="13">INRA-310</strain>
    </source>
</reference>
<dbReference type="InterPro" id="IPR041373">
    <property type="entry name" value="RT_RNaseH"/>
</dbReference>
<dbReference type="Pfam" id="PF00078">
    <property type="entry name" value="RVT_1"/>
    <property type="match status" value="1"/>
</dbReference>
<dbReference type="Pfam" id="PF17917">
    <property type="entry name" value="RT_RNaseH"/>
    <property type="match status" value="1"/>
</dbReference>
<dbReference type="GO" id="GO:0003964">
    <property type="term" value="F:RNA-directed DNA polymerase activity"/>
    <property type="evidence" value="ECO:0007669"/>
    <property type="project" value="UniProtKB-KW"/>
</dbReference>
<keyword evidence="4" id="KW-0255">Endonuclease</keyword>
<dbReference type="SUPFAM" id="SSF53098">
    <property type="entry name" value="Ribonuclease H-like"/>
    <property type="match status" value="1"/>
</dbReference>
<evidence type="ECO:0000256" key="9">
    <source>
        <dbReference type="SAM" id="MobiDB-lite"/>
    </source>
</evidence>
<keyword evidence="6" id="KW-0695">RNA-directed DNA polymerase</keyword>
<proteinExistence type="predicted"/>
<keyword evidence="1" id="KW-0808">Transferase</keyword>
<accession>W2QXL6</accession>
<dbReference type="RefSeq" id="XP_008898252.1">
    <property type="nucleotide sequence ID" value="XM_008900004.1"/>
</dbReference>
<evidence type="ECO:0008006" key="14">
    <source>
        <dbReference type="Google" id="ProtNLM"/>
    </source>
</evidence>
<dbReference type="InterPro" id="IPR000477">
    <property type="entry name" value="RT_dom"/>
</dbReference>
<protein>
    <recommendedName>
        <fullName evidence="14">Reverse transcriptase</fullName>
    </recommendedName>
</protein>
<dbReference type="AlphaFoldDB" id="W2QXL6"/>
<dbReference type="Proteomes" id="UP000018817">
    <property type="component" value="Unassembled WGS sequence"/>
</dbReference>
<dbReference type="STRING" id="761204.W2QXL6"/>
<evidence type="ECO:0000256" key="6">
    <source>
        <dbReference type="ARBA" id="ARBA00022918"/>
    </source>
</evidence>
<keyword evidence="7" id="KW-0479">Metal-binding</keyword>
<evidence type="ECO:0000259" key="10">
    <source>
        <dbReference type="PROSITE" id="PS50158"/>
    </source>
</evidence>
<dbReference type="Gene3D" id="3.30.420.10">
    <property type="entry name" value="Ribonuclease H-like superfamily/Ribonuclease H"/>
    <property type="match status" value="2"/>
</dbReference>
<dbReference type="PROSITE" id="PS50158">
    <property type="entry name" value="ZF_CCHC"/>
    <property type="match status" value="1"/>
</dbReference>
<dbReference type="CDD" id="cd01647">
    <property type="entry name" value="RT_LTR"/>
    <property type="match status" value="1"/>
</dbReference>
<evidence type="ECO:0000313" key="13">
    <source>
        <dbReference type="Proteomes" id="UP000018817"/>
    </source>
</evidence>
<feature type="coiled-coil region" evidence="8">
    <location>
        <begin position="586"/>
        <end position="620"/>
    </location>
</feature>
<dbReference type="GO" id="GO:0003676">
    <property type="term" value="F:nucleic acid binding"/>
    <property type="evidence" value="ECO:0007669"/>
    <property type="project" value="InterPro"/>
</dbReference>
<dbReference type="SUPFAM" id="SSF57756">
    <property type="entry name" value="Retrovirus zinc finger-like domains"/>
    <property type="match status" value="1"/>
</dbReference>
<dbReference type="OMA" id="AFRIYCL"/>
<dbReference type="SMART" id="SM00343">
    <property type="entry name" value="ZnF_C2HC"/>
    <property type="match status" value="1"/>
</dbReference>
<gene>
    <name evidence="12" type="ORF">PPTG_21816</name>
</gene>
<evidence type="ECO:0000256" key="2">
    <source>
        <dbReference type="ARBA" id="ARBA00022695"/>
    </source>
</evidence>
<feature type="compositionally biased region" description="Basic and acidic residues" evidence="9">
    <location>
        <begin position="96"/>
        <end position="115"/>
    </location>
</feature>
<dbReference type="PROSITE" id="PS50878">
    <property type="entry name" value="RT_POL"/>
    <property type="match status" value="1"/>
</dbReference>
<dbReference type="InterPro" id="IPR043502">
    <property type="entry name" value="DNA/RNA_pol_sf"/>
</dbReference>
<evidence type="ECO:0000256" key="7">
    <source>
        <dbReference type="PROSITE-ProRule" id="PRU00047"/>
    </source>
</evidence>
<evidence type="ECO:0000256" key="1">
    <source>
        <dbReference type="ARBA" id="ARBA00022679"/>
    </source>
</evidence>
<evidence type="ECO:0000256" key="5">
    <source>
        <dbReference type="ARBA" id="ARBA00022801"/>
    </source>
</evidence>
<dbReference type="InterPro" id="IPR043128">
    <property type="entry name" value="Rev_trsase/Diguanyl_cyclase"/>
</dbReference>
<evidence type="ECO:0000259" key="11">
    <source>
        <dbReference type="PROSITE" id="PS50878"/>
    </source>
</evidence>
<keyword evidence="7" id="KW-0862">Zinc</keyword>
<keyword evidence="2" id="KW-0548">Nucleotidyltransferase</keyword>
<evidence type="ECO:0000256" key="3">
    <source>
        <dbReference type="ARBA" id="ARBA00022722"/>
    </source>
</evidence>
<dbReference type="GO" id="GO:0008270">
    <property type="term" value="F:zinc ion binding"/>
    <property type="evidence" value="ECO:0007669"/>
    <property type="project" value="UniProtKB-KW"/>
</dbReference>
<reference evidence="12 13" key="2">
    <citation type="submission" date="2013-11" db="EMBL/GenBank/DDBJ databases">
        <title>The Genome Sequence of Phytophthora parasitica INRA-310.</title>
        <authorList>
            <consortium name="The Broad Institute Genomics Platform"/>
            <person name="Russ C."/>
            <person name="Tyler B."/>
            <person name="Panabieres F."/>
            <person name="Shan W."/>
            <person name="Tripathy S."/>
            <person name="Grunwald N."/>
            <person name="Machado M."/>
            <person name="Johnson C.S."/>
            <person name="Arredondo F."/>
            <person name="Hong C."/>
            <person name="Coffey M."/>
            <person name="Young S.K."/>
            <person name="Zeng Q."/>
            <person name="Gargeya S."/>
            <person name="Fitzgerald M."/>
            <person name="Abouelleil A."/>
            <person name="Alvarado L."/>
            <person name="Chapman S.B."/>
            <person name="Gainer-Dewar J."/>
            <person name="Goldberg J."/>
            <person name="Griggs A."/>
            <person name="Gujja S."/>
            <person name="Hansen M."/>
            <person name="Howarth C."/>
            <person name="Imamovic A."/>
            <person name="Ireland A."/>
            <person name="Larimer J."/>
            <person name="McCowan C."/>
            <person name="Murphy C."/>
            <person name="Pearson M."/>
            <person name="Poon T.W."/>
            <person name="Priest M."/>
            <person name="Roberts A."/>
            <person name="Saif S."/>
            <person name="Shea T."/>
            <person name="Sykes S."/>
            <person name="Wortman J."/>
            <person name="Nusbaum C."/>
            <person name="Birren B."/>
        </authorList>
    </citation>
    <scope>NUCLEOTIDE SEQUENCE [LARGE SCALE GENOMIC DNA]</scope>
    <source>
        <strain evidence="12 13">INRA-310</strain>
    </source>
</reference>
<dbReference type="EMBL" id="KI669568">
    <property type="protein sequence ID" value="ETN17015.1"/>
    <property type="molecule type" value="Genomic_DNA"/>
</dbReference>
<dbReference type="InterPro" id="IPR036875">
    <property type="entry name" value="Znf_CCHC_sf"/>
</dbReference>
<dbReference type="Pfam" id="PF00098">
    <property type="entry name" value="zf-CCHC"/>
    <property type="match status" value="1"/>
</dbReference>
<keyword evidence="8" id="KW-0175">Coiled coil</keyword>
<dbReference type="PANTHER" id="PTHR37984:SF5">
    <property type="entry name" value="PROTEIN NYNRIN-LIKE"/>
    <property type="match status" value="1"/>
</dbReference>
<dbReference type="GO" id="GO:0004519">
    <property type="term" value="F:endonuclease activity"/>
    <property type="evidence" value="ECO:0007669"/>
    <property type="project" value="UniProtKB-KW"/>
</dbReference>
<feature type="region of interest" description="Disordered" evidence="9">
    <location>
        <begin position="96"/>
        <end position="138"/>
    </location>
</feature>
<dbReference type="GO" id="GO:0016787">
    <property type="term" value="F:hydrolase activity"/>
    <property type="evidence" value="ECO:0007669"/>
    <property type="project" value="UniProtKB-KW"/>
</dbReference>
<evidence type="ECO:0000313" key="12">
    <source>
        <dbReference type="EMBL" id="ETN17015.1"/>
    </source>
</evidence>
<dbReference type="InterPro" id="IPR036397">
    <property type="entry name" value="RNaseH_sf"/>
</dbReference>
<dbReference type="Gene3D" id="3.10.10.10">
    <property type="entry name" value="HIV Type 1 Reverse Transcriptase, subunit A, domain 1"/>
    <property type="match status" value="1"/>
</dbReference>
<dbReference type="Gene3D" id="4.10.60.10">
    <property type="entry name" value="Zinc finger, CCHC-type"/>
    <property type="match status" value="1"/>
</dbReference>
<dbReference type="GeneID" id="20190415"/>
<evidence type="ECO:0000256" key="4">
    <source>
        <dbReference type="ARBA" id="ARBA00022759"/>
    </source>
</evidence>
<name>W2QXL6_PHYN3</name>
<dbReference type="InterPro" id="IPR012337">
    <property type="entry name" value="RNaseH-like_sf"/>
</dbReference>
<sequence>MEESASGWFLFWASRTPADMQTWRRFTDDALAHFVASNYQAVLRQKLRELLEDMSEVDQGSYYCDGLKRATQAYVKLQYATTLSEEMNHAAKYEMSHLGGERKPTREKPEREQQSRGRASYNPSNNKKPFSKKSFKPGHYAPAEQAKEGPVCYYCMKPGHFKRDCKKLKRCKQFRCQDPVGLWCHNRIHVSWIRQVKLGDNKIGESILELVKIEIILQGVPNYQCVAVVFDIPEEFDGVLGMPFFVDIHPDIDWKNRCIKVCVSDGASTADISTPCGKCSPGNGSGPYDAVNCERTSAISRDSCRAAVPETRLEGEVESVERPAEDVEKLVKRVETKYITWKKLRKFLRLPAKDQPEHDFMIVLTNDTIKEIERDLNRSDEPDNVGSEKVRRFLNTDWEPFNDNPAYPVLVYKDNVFKPELPDGLPMECDIEHRIDVKDPNTAMYRQQWRLSPEQKTEIDNPHAAPTFCVRKPVGWRIVHDYRYLNSNTIRQSVPMTHKEDVSDSMAGAYYFSCMDLMSAYYQVRMKMDHVKYTAFQAPNGLYEYLVLPMGVSNAPATMHRLTSSLFKGLSRTRSFYDDIYAFTKSKDINEHLRALRNVLEILKENKQQSTDKSRLATQEQLHSFRGLTGYVQRFCEQYAELTAPLFTLLKKKTQRNSKITLNAVQLKSFKDLKRRLSDTFTRLHEADALANGRNRKMKSAELKYPTQQQELLTIVNALAAFRIYCLYRPVMIETDHKSLEGIFQQKMANRRLARWYDILAEYQPVLAYLLERKTKYIADCEDCRRNKPRLTKTPGRLKSLQNPEERWRSISMDFITDLPDTKPGKNSIWVVVDRLIKRSHFIAATKTVSAQEVATFFIDNIWRLHGMPQDIVSDRDTKFVWILSASLRQCGNQAQDDDDWNVHLANAEFAINSAVNSSTKMSPFEADIGYVPHNPLSAVDESSRRGLRGGRRQGVQFTKHQAAVLRQCQDALEDAQARMANVYDR</sequence>